<dbReference type="InterPro" id="IPR036298">
    <property type="entry name" value="Chalcone_isomerase_sf"/>
</dbReference>
<evidence type="ECO:0000256" key="1">
    <source>
        <dbReference type="ARBA" id="ARBA00004966"/>
    </source>
</evidence>
<dbReference type="Proteomes" id="UP001341840">
    <property type="component" value="Unassembled WGS sequence"/>
</dbReference>
<name>A0ABU6UD01_9FABA</name>
<keyword evidence="3 9" id="KW-0863">Zinc-finger</keyword>
<comment type="function">
    <text evidence="7">Catalyzes the intramolecular cyclization of bicyclic chalcones into tricyclic (S)-flavanones. Responsible for the isomerization of 4,2',4',6'-tetrahydroxychalcone (also termed chalcone) into naringenin.</text>
</comment>
<evidence type="ECO:0000256" key="8">
    <source>
        <dbReference type="ARBA" id="ARBA00034056"/>
    </source>
</evidence>
<keyword evidence="5" id="KW-0413">Isomerase</keyword>
<evidence type="ECO:0000256" key="2">
    <source>
        <dbReference type="ARBA" id="ARBA00022723"/>
    </source>
</evidence>
<evidence type="ECO:0000256" key="7">
    <source>
        <dbReference type="ARBA" id="ARBA00025429"/>
    </source>
</evidence>
<gene>
    <name evidence="12" type="ORF">PIB30_039349</name>
</gene>
<evidence type="ECO:0000256" key="9">
    <source>
        <dbReference type="PROSITE-ProRule" id="PRU01343"/>
    </source>
</evidence>
<organism evidence="12 13">
    <name type="scientific">Stylosanthes scabra</name>
    <dbReference type="NCBI Taxonomy" id="79078"/>
    <lineage>
        <taxon>Eukaryota</taxon>
        <taxon>Viridiplantae</taxon>
        <taxon>Streptophyta</taxon>
        <taxon>Embryophyta</taxon>
        <taxon>Tracheophyta</taxon>
        <taxon>Spermatophyta</taxon>
        <taxon>Magnoliopsida</taxon>
        <taxon>eudicotyledons</taxon>
        <taxon>Gunneridae</taxon>
        <taxon>Pentapetalae</taxon>
        <taxon>rosids</taxon>
        <taxon>fabids</taxon>
        <taxon>Fabales</taxon>
        <taxon>Fabaceae</taxon>
        <taxon>Papilionoideae</taxon>
        <taxon>50 kb inversion clade</taxon>
        <taxon>dalbergioids sensu lato</taxon>
        <taxon>Dalbergieae</taxon>
        <taxon>Pterocarpus clade</taxon>
        <taxon>Stylosanthes</taxon>
    </lineage>
</organism>
<dbReference type="InterPro" id="IPR010666">
    <property type="entry name" value="Znf_GRF"/>
</dbReference>
<dbReference type="PANTHER" id="PTHR28039">
    <property type="entry name" value="CHALCONE--FLAVONONE ISOMERASE 1-RELATED"/>
    <property type="match status" value="1"/>
</dbReference>
<feature type="domain" description="GRF-type" evidence="11">
    <location>
        <begin position="264"/>
        <end position="302"/>
    </location>
</feature>
<keyword evidence="6" id="KW-0284">Flavonoid biosynthesis</keyword>
<evidence type="ECO:0000313" key="13">
    <source>
        <dbReference type="Proteomes" id="UP001341840"/>
    </source>
</evidence>
<evidence type="ECO:0000256" key="3">
    <source>
        <dbReference type="ARBA" id="ARBA00022771"/>
    </source>
</evidence>
<evidence type="ECO:0000256" key="5">
    <source>
        <dbReference type="ARBA" id="ARBA00023235"/>
    </source>
</evidence>
<keyword evidence="4" id="KW-0862">Zinc</keyword>
<evidence type="ECO:0000313" key="12">
    <source>
        <dbReference type="EMBL" id="MED6159120.1"/>
    </source>
</evidence>
<dbReference type="InterPro" id="IPR044164">
    <property type="entry name" value="CFI"/>
</dbReference>
<dbReference type="PROSITE" id="PS51999">
    <property type="entry name" value="ZF_GRF"/>
    <property type="match status" value="1"/>
</dbReference>
<dbReference type="Gene3D" id="3.50.70.10">
    <property type="match status" value="1"/>
</dbReference>
<sequence length="346" mass="38110">MNHRLQRQKRIVCVGPFEKLIRGSKIRPLSGVEYSKKVMENCVAHMKSVGDYGEAEAAAIQEFAQAFNNVHFKPGASVFYRQSPLGFLALSFSEDGNMPEKEAVVIENEALSSAVLETMIGEHAVSPDLKSSLVERLPAVLQKGFCFVGGLLRARCRPTTLSLAKSEWQPWFPPSAANSVAFSVAACRRGLRGGLNNSVAVGFGLFHRWPTNPRRHLIVALRNSAPLLRPYSDLELGIKRHKGMSYIVKSAGSDDSSTSGDRICKCGLIAQMKVSNSEANPRREYYSCPDGKCRWFRWAGPAVKCPVRVGAQNRERDAEEFQVGLGSSLLVYEVECTKLVPSNESS</sequence>
<dbReference type="SUPFAM" id="SSF54626">
    <property type="entry name" value="Chalcone isomerase"/>
    <property type="match status" value="1"/>
</dbReference>
<dbReference type="Pfam" id="PF02431">
    <property type="entry name" value="Chalcone"/>
    <property type="match status" value="1"/>
</dbReference>
<evidence type="ECO:0000256" key="6">
    <source>
        <dbReference type="ARBA" id="ARBA00023241"/>
    </source>
</evidence>
<accession>A0ABU6UD01</accession>
<protein>
    <recommendedName>
        <fullName evidence="10">Chalcone-flavonone isomerase family protein</fullName>
    </recommendedName>
</protein>
<dbReference type="PANTHER" id="PTHR28039:SF10">
    <property type="entry name" value="CHALCONE--FLAVANONE ISOMERASE 1A"/>
    <property type="match status" value="1"/>
</dbReference>
<proteinExistence type="inferred from homology"/>
<evidence type="ECO:0000259" key="11">
    <source>
        <dbReference type="PROSITE" id="PS51999"/>
    </source>
</evidence>
<comment type="similarity">
    <text evidence="10">Belongs to the chalcone isomerase family.</text>
</comment>
<dbReference type="Pfam" id="PF06839">
    <property type="entry name" value="Zn_ribbon_GRF"/>
    <property type="match status" value="1"/>
</dbReference>
<evidence type="ECO:0000256" key="10">
    <source>
        <dbReference type="RuleBase" id="RU361158"/>
    </source>
</evidence>
<keyword evidence="13" id="KW-1185">Reference proteome</keyword>
<dbReference type="InterPro" id="IPR016088">
    <property type="entry name" value="Chalcone_isomerase_3-sand"/>
</dbReference>
<dbReference type="EMBL" id="JASCZI010121036">
    <property type="protein sequence ID" value="MED6159120.1"/>
    <property type="molecule type" value="Genomic_DNA"/>
</dbReference>
<evidence type="ECO:0000256" key="4">
    <source>
        <dbReference type="ARBA" id="ARBA00022833"/>
    </source>
</evidence>
<comment type="caution">
    <text evidence="12">The sequence shown here is derived from an EMBL/GenBank/DDBJ whole genome shotgun (WGS) entry which is preliminary data.</text>
</comment>
<comment type="catalytic activity">
    <reaction evidence="8">
        <text>a chalcone = a flavanone.</text>
        <dbReference type="EC" id="5.5.1.6"/>
    </reaction>
</comment>
<reference evidence="12 13" key="1">
    <citation type="journal article" date="2023" name="Plants (Basel)">
        <title>Bridging the Gap: Combining Genomics and Transcriptomics Approaches to Understand Stylosanthes scabra, an Orphan Legume from the Brazilian Caatinga.</title>
        <authorList>
            <person name="Ferreira-Neto J.R.C."/>
            <person name="da Silva M.D."/>
            <person name="Binneck E."/>
            <person name="de Melo N.F."/>
            <person name="da Silva R.H."/>
            <person name="de Melo A.L.T.M."/>
            <person name="Pandolfi V."/>
            <person name="Bustamante F.O."/>
            <person name="Brasileiro-Vidal A.C."/>
            <person name="Benko-Iseppon A.M."/>
        </authorList>
    </citation>
    <scope>NUCLEOTIDE SEQUENCE [LARGE SCALE GENOMIC DNA]</scope>
    <source>
        <tissue evidence="12">Leaves</tissue>
    </source>
</reference>
<comment type="pathway">
    <text evidence="1">Secondary metabolite biosynthesis; flavonoid biosynthesis.</text>
</comment>
<dbReference type="InterPro" id="IPR016087">
    <property type="entry name" value="Chalcone_isomerase"/>
</dbReference>
<keyword evidence="2" id="KW-0479">Metal-binding</keyword>